<feature type="domain" description="Prolyl 4-hydroxylase alpha subunit" evidence="4">
    <location>
        <begin position="50"/>
        <end position="231"/>
    </location>
</feature>
<keyword evidence="6" id="KW-1185">Reference proteome</keyword>
<reference evidence="5 6" key="1">
    <citation type="submission" date="2019-07" db="EMBL/GenBank/DDBJ databases">
        <title>Novel species isolated from glacier.</title>
        <authorList>
            <person name="Liu Q."/>
            <person name="Xin Y.-H."/>
        </authorList>
    </citation>
    <scope>NUCLEOTIDE SEQUENCE [LARGE SCALE GENOMIC DNA]</scope>
    <source>
        <strain evidence="5 6">LB1R16</strain>
    </source>
</reference>
<dbReference type="EMBL" id="VJWA01000002">
    <property type="protein sequence ID" value="TRW14203.1"/>
    <property type="molecule type" value="Genomic_DNA"/>
</dbReference>
<comment type="cofactor">
    <cofactor evidence="1">
        <name>L-ascorbate</name>
        <dbReference type="ChEBI" id="CHEBI:38290"/>
    </cofactor>
</comment>
<dbReference type="GO" id="GO:0005506">
    <property type="term" value="F:iron ion binding"/>
    <property type="evidence" value="ECO:0007669"/>
    <property type="project" value="InterPro"/>
</dbReference>
<dbReference type="SMART" id="SM00702">
    <property type="entry name" value="P4Hc"/>
    <property type="match status" value="1"/>
</dbReference>
<protein>
    <submittedName>
        <fullName evidence="5">Proline hydroxylase</fullName>
    </submittedName>
</protein>
<dbReference type="InterPro" id="IPR006620">
    <property type="entry name" value="Pro_4_hyd_alph"/>
</dbReference>
<gene>
    <name evidence="5" type="ORF">FMM06_10805</name>
</gene>
<accession>A0A552U7K7</accession>
<evidence type="ECO:0000256" key="3">
    <source>
        <dbReference type="ARBA" id="ARBA00023002"/>
    </source>
</evidence>
<keyword evidence="3" id="KW-0560">Oxidoreductase</keyword>
<dbReference type="Pfam" id="PF13661">
    <property type="entry name" value="2OG-FeII_Oxy_4"/>
    <property type="match status" value="1"/>
</dbReference>
<dbReference type="PANTHER" id="PTHR12117:SF0">
    <property type="entry name" value="PROLYL 3-HYDROXYLASE OGFOD1"/>
    <property type="match status" value="1"/>
</dbReference>
<evidence type="ECO:0000259" key="4">
    <source>
        <dbReference type="SMART" id="SM00702"/>
    </source>
</evidence>
<dbReference type="InterPro" id="IPR051842">
    <property type="entry name" value="uS12_prolyl_hydroxylase"/>
</dbReference>
<dbReference type="GO" id="GO:0006449">
    <property type="term" value="P:regulation of translational termination"/>
    <property type="evidence" value="ECO:0007669"/>
    <property type="project" value="TreeGrafter"/>
</dbReference>
<keyword evidence="2" id="KW-0223">Dioxygenase</keyword>
<dbReference type="GO" id="GO:0005737">
    <property type="term" value="C:cytoplasm"/>
    <property type="evidence" value="ECO:0007669"/>
    <property type="project" value="TreeGrafter"/>
</dbReference>
<dbReference type="GO" id="GO:0031418">
    <property type="term" value="F:L-ascorbic acid binding"/>
    <property type="evidence" value="ECO:0007669"/>
    <property type="project" value="InterPro"/>
</dbReference>
<dbReference type="RefSeq" id="WP_144237408.1">
    <property type="nucleotide sequence ID" value="NZ_VJWA01000002.1"/>
</dbReference>
<evidence type="ECO:0000256" key="1">
    <source>
        <dbReference type="ARBA" id="ARBA00001961"/>
    </source>
</evidence>
<dbReference type="PANTHER" id="PTHR12117">
    <property type="entry name" value="HISTONE ACETYLTRANSFERASE COMPLEX"/>
    <property type="match status" value="1"/>
</dbReference>
<comment type="caution">
    <text evidence="5">The sequence shown here is derived from an EMBL/GenBank/DDBJ whole genome shotgun (WGS) entry which is preliminary data.</text>
</comment>
<dbReference type="InterPro" id="IPR039558">
    <property type="entry name" value="TPA1/OFD1_N"/>
</dbReference>
<proteinExistence type="predicted"/>
<evidence type="ECO:0000313" key="6">
    <source>
        <dbReference type="Proteomes" id="UP000317894"/>
    </source>
</evidence>
<dbReference type="OrthoDB" id="9783171at2"/>
<name>A0A552U7K7_9SPHN</name>
<sequence length="233" mass="25204">MTPAFDPRLDAATAHRVFAETGHVRLTPFLTDAVAATLHTQLRGREDWRQVVNSGDKVFELSRADRAAMKPEQLAALDAAVMAGAREGFQYRYETIRLPDGDAADIGEPLAAVTRSLSEGAGLAMLRQIVGAPIDFADGQATAYSPGDFLTGHDDAVSGKQRHAAYVMGLTPTWRVEWGGLLLFHEPGNKVTGVSPGYNSLDLFAVPRLHSVTQVTAAAAFRRYAVTGWLRSR</sequence>
<dbReference type="Gene3D" id="2.60.120.620">
    <property type="entry name" value="q2cbj1_9rhob like domain"/>
    <property type="match status" value="1"/>
</dbReference>
<evidence type="ECO:0000256" key="2">
    <source>
        <dbReference type="ARBA" id="ARBA00022964"/>
    </source>
</evidence>
<organism evidence="5 6">
    <name type="scientific">Glacieibacterium frigidum</name>
    <dbReference type="NCBI Taxonomy" id="2593303"/>
    <lineage>
        <taxon>Bacteria</taxon>
        <taxon>Pseudomonadati</taxon>
        <taxon>Pseudomonadota</taxon>
        <taxon>Alphaproteobacteria</taxon>
        <taxon>Sphingomonadales</taxon>
        <taxon>Sphingosinicellaceae</taxon>
        <taxon>Glacieibacterium</taxon>
    </lineage>
</organism>
<evidence type="ECO:0000313" key="5">
    <source>
        <dbReference type="EMBL" id="TRW14203.1"/>
    </source>
</evidence>
<dbReference type="AlphaFoldDB" id="A0A552U7K7"/>
<dbReference type="GO" id="GO:0031543">
    <property type="term" value="F:peptidyl-proline dioxygenase activity"/>
    <property type="evidence" value="ECO:0007669"/>
    <property type="project" value="TreeGrafter"/>
</dbReference>
<dbReference type="Proteomes" id="UP000317894">
    <property type="component" value="Unassembled WGS sequence"/>
</dbReference>